<dbReference type="Gene3D" id="3.75.10.10">
    <property type="entry name" value="L-arginine/glycine Amidinotransferase, Chain A"/>
    <property type="match status" value="1"/>
</dbReference>
<dbReference type="GO" id="GO:0016597">
    <property type="term" value="F:amino acid binding"/>
    <property type="evidence" value="ECO:0007669"/>
    <property type="project" value="TreeGrafter"/>
</dbReference>
<dbReference type="GO" id="GO:0045429">
    <property type="term" value="P:positive regulation of nitric oxide biosynthetic process"/>
    <property type="evidence" value="ECO:0007669"/>
    <property type="project" value="TreeGrafter"/>
</dbReference>
<evidence type="ECO:0000256" key="5">
    <source>
        <dbReference type="SAM" id="Phobius"/>
    </source>
</evidence>
<name>A0A9E5MIR0_9MICO</name>
<dbReference type="EMBL" id="VIKT02000011">
    <property type="protein sequence ID" value="NHF63138.1"/>
    <property type="molecule type" value="Genomic_DNA"/>
</dbReference>
<keyword evidence="2" id="KW-0378">Hydrolase</keyword>
<dbReference type="AlphaFoldDB" id="A0A9E5MIR0"/>
<proteinExistence type="inferred from homology"/>
<comment type="similarity">
    <text evidence="1">Belongs to the DDAH family.</text>
</comment>
<feature type="active site" description="Proton donor" evidence="3">
    <location>
        <position position="307"/>
    </location>
</feature>
<evidence type="ECO:0000256" key="4">
    <source>
        <dbReference type="PIRSR" id="PIRSR633199-2"/>
    </source>
</evidence>
<sequence length="398" mass="42338">MTPMLRRLLDSTLAALAVAVTTHLVTIVLFAAINGATLEVLAQVNGIFGFSSILLFVFLALAGLAPIYRNWAVALGTGTLAALLSSWFGALLALVVAGNPITQELIDYLWLSVLGFNLLYQVIAVLAVMTIGRRVMTTRDASATAARRLALVRMPSPRLAEGLLTHQDRVEVDVDLADAQWEGYVEALRAEGFTLVDVPHADELPDSVFVEDALVVIGGTAVVTRPGAEERQPETAAAEHTARELGLRLERIVAPGTLDGGDVLAVGDTLYVGRGGRTNAEGIRQLRVIAARHGLGVVAVPVSKVLHLKSAVTALPDGTVIGHPDLVDDVSMFRSFLPMPEPEGGHVVVLDDHTVLMAASAPQSAELIRSLGYRVITVDISEFEKLEGCVTCLSVLVR</sequence>
<dbReference type="NCBIfam" id="NF045660">
    <property type="entry name" value="DiMthArgaseDdahStm"/>
    <property type="match status" value="1"/>
</dbReference>
<evidence type="ECO:0000313" key="6">
    <source>
        <dbReference type="EMBL" id="NHF63138.1"/>
    </source>
</evidence>
<dbReference type="SUPFAM" id="SSF55909">
    <property type="entry name" value="Pentein"/>
    <property type="match status" value="1"/>
</dbReference>
<reference evidence="6 7" key="1">
    <citation type="submission" date="2019-06" db="EMBL/GenBank/DDBJ databases">
        <authorList>
            <person name="De-Chao Zhang Q."/>
        </authorList>
    </citation>
    <scope>NUCLEOTIDE SEQUENCE [LARGE SCALE GENOMIC DNA]</scope>
    <source>
        <strain evidence="6 7">KN1116</strain>
    </source>
</reference>
<organism evidence="6 7">
    <name type="scientific">Microcella pacifica</name>
    <dbReference type="NCBI Taxonomy" id="2591847"/>
    <lineage>
        <taxon>Bacteria</taxon>
        <taxon>Bacillati</taxon>
        <taxon>Actinomycetota</taxon>
        <taxon>Actinomycetes</taxon>
        <taxon>Micrococcales</taxon>
        <taxon>Microbacteriaceae</taxon>
        <taxon>Microcella</taxon>
    </lineage>
</organism>
<evidence type="ECO:0000313" key="7">
    <source>
        <dbReference type="Proteomes" id="UP000818266"/>
    </source>
</evidence>
<feature type="binding site" evidence="4">
    <location>
        <position position="206"/>
    </location>
    <ligand>
        <name>substrate</name>
    </ligand>
</feature>
<feature type="transmembrane region" description="Helical" evidence="5">
    <location>
        <begin position="12"/>
        <end position="33"/>
    </location>
</feature>
<feature type="active site" description="Nucleophile" evidence="3">
    <location>
        <position position="392"/>
    </location>
</feature>
<feature type="binding site" evidence="4">
    <location>
        <position position="386"/>
    </location>
    <ligand>
        <name>substrate</name>
    </ligand>
</feature>
<gene>
    <name evidence="6" type="ORF">FK219_007780</name>
</gene>
<dbReference type="FunFam" id="3.75.10.10:FF:000004">
    <property type="entry name" value="N(G),N(G)-dimethylarginine dimethylaminohydrolase 1"/>
    <property type="match status" value="1"/>
</dbReference>
<feature type="binding site" evidence="4">
    <location>
        <position position="164"/>
    </location>
    <ligand>
        <name>substrate</name>
    </ligand>
</feature>
<dbReference type="OrthoDB" id="3196313at2"/>
<feature type="binding site" evidence="4">
    <location>
        <position position="231"/>
    </location>
    <ligand>
        <name>substrate</name>
    </ligand>
</feature>
<keyword evidence="5" id="KW-0472">Membrane</keyword>
<evidence type="ECO:0000256" key="3">
    <source>
        <dbReference type="PIRSR" id="PIRSR633199-1"/>
    </source>
</evidence>
<dbReference type="InterPro" id="IPR033199">
    <property type="entry name" value="DDAH-like"/>
</dbReference>
<dbReference type="GO" id="GO:0000052">
    <property type="term" value="P:citrulline metabolic process"/>
    <property type="evidence" value="ECO:0007669"/>
    <property type="project" value="TreeGrafter"/>
</dbReference>
<dbReference type="GO" id="GO:0016403">
    <property type="term" value="F:dimethylargininase activity"/>
    <property type="evidence" value="ECO:0007669"/>
    <property type="project" value="TreeGrafter"/>
</dbReference>
<dbReference type="PANTHER" id="PTHR12737:SF9">
    <property type="entry name" value="DIMETHYLARGININASE"/>
    <property type="match status" value="1"/>
</dbReference>
<dbReference type="Proteomes" id="UP000818266">
    <property type="component" value="Unassembled WGS sequence"/>
</dbReference>
<feature type="transmembrane region" description="Helical" evidence="5">
    <location>
        <begin position="71"/>
        <end position="96"/>
    </location>
</feature>
<evidence type="ECO:0000256" key="2">
    <source>
        <dbReference type="ARBA" id="ARBA00022801"/>
    </source>
</evidence>
<reference evidence="6 7" key="2">
    <citation type="submission" date="2020-03" db="EMBL/GenBank/DDBJ databases">
        <title>Chryseoglobus sp. isolated from a deep-sea seamount.</title>
        <authorList>
            <person name="Zhang D.-C."/>
        </authorList>
    </citation>
    <scope>NUCLEOTIDE SEQUENCE [LARGE SCALE GENOMIC DNA]</scope>
    <source>
        <strain evidence="6 7">KN1116</strain>
    </source>
</reference>
<dbReference type="GO" id="GO:0006525">
    <property type="term" value="P:arginine metabolic process"/>
    <property type="evidence" value="ECO:0007669"/>
    <property type="project" value="TreeGrafter"/>
</dbReference>
<evidence type="ECO:0000256" key="1">
    <source>
        <dbReference type="ARBA" id="ARBA00008532"/>
    </source>
</evidence>
<feature type="binding site" evidence="4">
    <location>
        <begin position="211"/>
        <end position="212"/>
    </location>
    <ligand>
        <name>substrate</name>
    </ligand>
</feature>
<comment type="caution">
    <text evidence="6">The sequence shown here is derived from an EMBL/GenBank/DDBJ whole genome shotgun (WGS) entry which is preliminary data.</text>
</comment>
<accession>A0A9E5MIR0</accession>
<feature type="transmembrane region" description="Helical" evidence="5">
    <location>
        <begin position="45"/>
        <end position="64"/>
    </location>
</feature>
<protein>
    <submittedName>
        <fullName evidence="6">Dimethylarginine dimethylaminohydrolase</fullName>
    </submittedName>
</protein>
<keyword evidence="5" id="KW-0812">Transmembrane</keyword>
<dbReference type="Pfam" id="PF02274">
    <property type="entry name" value="ADI"/>
    <property type="match status" value="1"/>
</dbReference>
<keyword evidence="7" id="KW-1185">Reference proteome</keyword>
<feature type="binding site" evidence="4">
    <location>
        <position position="277"/>
    </location>
    <ligand>
        <name>substrate</name>
    </ligand>
</feature>
<keyword evidence="5" id="KW-1133">Transmembrane helix</keyword>
<dbReference type="RefSeq" id="WP_152582497.1">
    <property type="nucleotide sequence ID" value="NZ_JAVJPO010000012.1"/>
</dbReference>
<dbReference type="PANTHER" id="PTHR12737">
    <property type="entry name" value="DIMETHYLARGININE DIMETHYLAMINOHYDROLASE"/>
    <property type="match status" value="1"/>
</dbReference>
<feature type="transmembrane region" description="Helical" evidence="5">
    <location>
        <begin position="108"/>
        <end position="129"/>
    </location>
</feature>